<dbReference type="Proteomes" id="UP000005095">
    <property type="component" value="Chromosome"/>
</dbReference>
<dbReference type="AlphaFoldDB" id="J0S973"/>
<protein>
    <submittedName>
        <fullName evidence="2">Uncharacterized protein</fullName>
    </submittedName>
</protein>
<accession>J0S973</accession>
<feature type="region of interest" description="Disordered" evidence="1">
    <location>
        <begin position="170"/>
        <end position="196"/>
    </location>
</feature>
<evidence type="ECO:0000313" key="2">
    <source>
        <dbReference type="EMBL" id="EJG07159.1"/>
    </source>
</evidence>
<organism evidence="2 3">
    <name type="scientific">Methanofollis liminatans DSM 4140</name>
    <dbReference type="NCBI Taxonomy" id="28892"/>
    <lineage>
        <taxon>Archaea</taxon>
        <taxon>Methanobacteriati</taxon>
        <taxon>Methanobacteriota</taxon>
        <taxon>Stenosarchaea group</taxon>
        <taxon>Methanomicrobia</taxon>
        <taxon>Methanomicrobiales</taxon>
        <taxon>Methanomicrobiaceae</taxon>
        <taxon>Methanofollis</taxon>
    </lineage>
</organism>
<evidence type="ECO:0000256" key="1">
    <source>
        <dbReference type="SAM" id="MobiDB-lite"/>
    </source>
</evidence>
<gene>
    <name evidence="2" type="ORF">Metli_1203</name>
</gene>
<proteinExistence type="predicted"/>
<dbReference type="HOGENOM" id="CLU_1387599_0_0_2"/>
<name>J0S973_9EURY</name>
<dbReference type="EMBL" id="CM001555">
    <property type="protein sequence ID" value="EJG07159.1"/>
    <property type="molecule type" value="Genomic_DNA"/>
</dbReference>
<feature type="compositionally biased region" description="Basic residues" evidence="1">
    <location>
        <begin position="171"/>
        <end position="187"/>
    </location>
</feature>
<keyword evidence="3" id="KW-1185">Reference proteome</keyword>
<sequence>MKNNGWSCRRGLPVLVPIATGGGTGGQQAPRKGLLAFPEPSRSRYEETIERIAKVTSARGLHPLDPPAHDCPGHAKGGRAEHRSMKIEGWACRRGLPVPAPIATGGGTGGRQAPRQGALRFSRTLTFSIRRDDRTDFEVRLWPGVAPPDPRMRLPRRRGSGRTGEAFIHHSLNRRSLKQSATQHHHSLQPSAHAKA</sequence>
<evidence type="ECO:0000313" key="3">
    <source>
        <dbReference type="Proteomes" id="UP000005095"/>
    </source>
</evidence>
<reference evidence="2 3" key="1">
    <citation type="submission" date="2011-08" db="EMBL/GenBank/DDBJ databases">
        <title>The complete genome of Methanofollis liminatans DSM 4140.</title>
        <authorList>
            <consortium name="US DOE Joint Genome Institute (JGI-PGF)"/>
            <person name="Lucas S."/>
            <person name="Han J."/>
            <person name="Lapidus A."/>
            <person name="Bruce D."/>
            <person name="Goodwin L."/>
            <person name="Pitluck S."/>
            <person name="Peters L."/>
            <person name="Kyrpides N."/>
            <person name="Mavromatis K."/>
            <person name="Ivanova N."/>
            <person name="Mikhailova N."/>
            <person name="Lu M."/>
            <person name="Detter J.C."/>
            <person name="Tapia R."/>
            <person name="Han C."/>
            <person name="Land M."/>
            <person name="Hauser L."/>
            <person name="Markowitz V."/>
            <person name="Cheng J.-F."/>
            <person name="Hugenholtz P."/>
            <person name="Woyke T."/>
            <person name="Wu D."/>
            <person name="Spring S."/>
            <person name="Schuler E."/>
            <person name="Brambilla E."/>
            <person name="Klenk H.-P."/>
            <person name="Eisen J.A."/>
        </authorList>
    </citation>
    <scope>NUCLEOTIDE SEQUENCE [LARGE SCALE GENOMIC DNA]</scope>
    <source>
        <strain evidence="2 3">DSM 4140</strain>
    </source>
</reference>